<dbReference type="STRING" id="734.B0187_02515"/>
<proteinExistence type="predicted"/>
<comment type="caution">
    <text evidence="2">The sequence shown here is derived from an EMBL/GenBank/DDBJ whole genome shotgun (WGS) entry which is preliminary data.</text>
</comment>
<dbReference type="Gene3D" id="3.40.50.300">
    <property type="entry name" value="P-loop containing nucleotide triphosphate hydrolases"/>
    <property type="match status" value="1"/>
</dbReference>
<dbReference type="Proteomes" id="UP000190867">
    <property type="component" value="Unassembled WGS sequence"/>
</dbReference>
<dbReference type="SUPFAM" id="SSF52540">
    <property type="entry name" value="P-loop containing nucleoside triphosphate hydrolases"/>
    <property type="match status" value="1"/>
</dbReference>
<dbReference type="AlphaFoldDB" id="A0A1T0AT18"/>
<protein>
    <submittedName>
        <fullName evidence="2">Ribonucleoside-triphosphate reductase</fullName>
    </submittedName>
</protein>
<dbReference type="InterPro" id="IPR027417">
    <property type="entry name" value="P-loop_NTPase"/>
</dbReference>
<gene>
    <name evidence="2" type="ORF">B0187_02515</name>
</gene>
<reference evidence="2 3" key="1">
    <citation type="submission" date="2017-02" db="EMBL/GenBank/DDBJ databases">
        <title>Draft genome sequence of Haemophilus paracuniculus CCUG 43573 type strain.</title>
        <authorList>
            <person name="Engstrom-Jakobsson H."/>
            <person name="Salva-Serra F."/>
            <person name="Thorell K."/>
            <person name="Gonzales-Siles L."/>
            <person name="Karlsson R."/>
            <person name="Boulund F."/>
            <person name="Engstrand L."/>
            <person name="Kristiansson E."/>
            <person name="Moore E."/>
        </authorList>
    </citation>
    <scope>NUCLEOTIDE SEQUENCE [LARGE SCALE GENOMIC DNA]</scope>
    <source>
        <strain evidence="2 3">CCUG 43573</strain>
    </source>
</reference>
<name>A0A1T0AT18_9PAST</name>
<evidence type="ECO:0000313" key="2">
    <source>
        <dbReference type="EMBL" id="OOR99704.1"/>
    </source>
</evidence>
<feature type="compositionally biased region" description="Basic and acidic residues" evidence="1">
    <location>
        <begin position="66"/>
        <end position="76"/>
    </location>
</feature>
<dbReference type="RefSeq" id="WP_078236296.1">
    <property type="nucleotide sequence ID" value="NZ_MUYA01000004.1"/>
</dbReference>
<evidence type="ECO:0000313" key="3">
    <source>
        <dbReference type="Proteomes" id="UP000190867"/>
    </source>
</evidence>
<dbReference type="EMBL" id="MUYA01000004">
    <property type="protein sequence ID" value="OOR99704.1"/>
    <property type="molecule type" value="Genomic_DNA"/>
</dbReference>
<feature type="compositionally biased region" description="Basic and acidic residues" evidence="1">
    <location>
        <begin position="1"/>
        <end position="34"/>
    </location>
</feature>
<feature type="region of interest" description="Disordered" evidence="1">
    <location>
        <begin position="1"/>
        <end position="88"/>
    </location>
</feature>
<dbReference type="OrthoDB" id="5672334at2"/>
<sequence length="387" mass="44554">MLKNPYEKKADKPTEMVAEKTIETNVDLDQKFDTAESADSASTPLNVEKKETISPLVSPELPKLNPLKEDKYSPKDKKAKLDKRSVEQELTPEQYHERLTELNNNAENKHYVLFLGKPASGKTWIIGSILHYMKNYLGGMVYLDTNKTTYNEEELFYQLQNRFNGVIGVDEITSTDTTQYFEFHISFTPKDSNKPPIDIVFIDCSGEHSQNAYLTRYNDNSGKLPNYLTAILESNVNTKLAFVYDQSLEDKKGEIPQANVLNAVFTEIQHIQNNQKKYFPKVLLLSKADRIYKNDNATLERCGNDEMTYALEKIPSFANSFFNESIENKANFYNMGTFSNNSDLILEFNKECPEKLFRWLYMNSTGGNSPIKEPTCWDKLMNWFKGK</sequence>
<organism evidence="2 3">
    <name type="scientific">Haemophilus paracuniculus</name>
    <dbReference type="NCBI Taxonomy" id="734"/>
    <lineage>
        <taxon>Bacteria</taxon>
        <taxon>Pseudomonadati</taxon>
        <taxon>Pseudomonadota</taxon>
        <taxon>Gammaproteobacteria</taxon>
        <taxon>Pasteurellales</taxon>
        <taxon>Pasteurellaceae</taxon>
        <taxon>Haemophilus</taxon>
    </lineage>
</organism>
<accession>A0A1T0AT18</accession>
<keyword evidence="3" id="KW-1185">Reference proteome</keyword>
<evidence type="ECO:0000256" key="1">
    <source>
        <dbReference type="SAM" id="MobiDB-lite"/>
    </source>
</evidence>